<accession>A0A5B7G1T7</accession>
<dbReference type="AlphaFoldDB" id="A0A5B7G1T7"/>
<reference evidence="1 2" key="1">
    <citation type="submission" date="2019-05" db="EMBL/GenBank/DDBJ databases">
        <title>Another draft genome of Portunus trituberculatus and its Hox gene families provides insights of decapod evolution.</title>
        <authorList>
            <person name="Jeong J.-H."/>
            <person name="Song I."/>
            <person name="Kim S."/>
            <person name="Choi T."/>
            <person name="Kim D."/>
            <person name="Ryu S."/>
            <person name="Kim W."/>
        </authorList>
    </citation>
    <scope>NUCLEOTIDE SEQUENCE [LARGE SCALE GENOMIC DNA]</scope>
    <source>
        <tissue evidence="1">Muscle</tissue>
    </source>
</reference>
<dbReference type="EMBL" id="VSRR010012052">
    <property type="protein sequence ID" value="MPC54020.1"/>
    <property type="molecule type" value="Genomic_DNA"/>
</dbReference>
<protein>
    <submittedName>
        <fullName evidence="1">Uncharacterized protein</fullName>
    </submittedName>
</protein>
<gene>
    <name evidence="1" type="ORF">E2C01_047926</name>
</gene>
<sequence length="55" mass="6593">MPEVMRGSWSLKDFDICYLCKSVWQVEEQIWHDFGQNITSVIHWAHRDGSLTRKQ</sequence>
<name>A0A5B7G1T7_PORTR</name>
<organism evidence="1 2">
    <name type="scientific">Portunus trituberculatus</name>
    <name type="common">Swimming crab</name>
    <name type="synonym">Neptunus trituberculatus</name>
    <dbReference type="NCBI Taxonomy" id="210409"/>
    <lineage>
        <taxon>Eukaryota</taxon>
        <taxon>Metazoa</taxon>
        <taxon>Ecdysozoa</taxon>
        <taxon>Arthropoda</taxon>
        <taxon>Crustacea</taxon>
        <taxon>Multicrustacea</taxon>
        <taxon>Malacostraca</taxon>
        <taxon>Eumalacostraca</taxon>
        <taxon>Eucarida</taxon>
        <taxon>Decapoda</taxon>
        <taxon>Pleocyemata</taxon>
        <taxon>Brachyura</taxon>
        <taxon>Eubrachyura</taxon>
        <taxon>Portunoidea</taxon>
        <taxon>Portunidae</taxon>
        <taxon>Portuninae</taxon>
        <taxon>Portunus</taxon>
    </lineage>
</organism>
<evidence type="ECO:0000313" key="1">
    <source>
        <dbReference type="EMBL" id="MPC54020.1"/>
    </source>
</evidence>
<dbReference type="Proteomes" id="UP000324222">
    <property type="component" value="Unassembled WGS sequence"/>
</dbReference>
<proteinExistence type="predicted"/>
<evidence type="ECO:0000313" key="2">
    <source>
        <dbReference type="Proteomes" id="UP000324222"/>
    </source>
</evidence>
<comment type="caution">
    <text evidence="1">The sequence shown here is derived from an EMBL/GenBank/DDBJ whole genome shotgun (WGS) entry which is preliminary data.</text>
</comment>
<keyword evidence="2" id="KW-1185">Reference proteome</keyword>